<evidence type="ECO:0000256" key="5">
    <source>
        <dbReference type="ARBA" id="ARBA00023136"/>
    </source>
</evidence>
<evidence type="ECO:0000313" key="9">
    <source>
        <dbReference type="Proteomes" id="UP000275408"/>
    </source>
</evidence>
<feature type="transmembrane region" description="Helical" evidence="6">
    <location>
        <begin position="181"/>
        <end position="200"/>
    </location>
</feature>
<feature type="transmembrane region" description="Helical" evidence="6">
    <location>
        <begin position="113"/>
        <end position="139"/>
    </location>
</feature>
<protein>
    <recommendedName>
        <fullName evidence="7">G-protein coupled receptors family 1 profile domain-containing protein</fullName>
    </recommendedName>
</protein>
<dbReference type="AlphaFoldDB" id="A0A3M6V497"/>
<sequence length="309" mass="34368">MVNVSLNGIYEVTLSVTCAASTKGNQFLFSLTALNFLLAISASLGNAVIFFALRKISSLQPASKLMFQCLAVTDFCVGVFSQPLFAVQLLSIANQRLQLCYILVSINNVAGKALSGVSLFILTAISLDRLCALCLGLTYKSVITFRRTRTMIIWIWLLNISLASLRRFWRLALMTKVMSAFISSALIISAISYLTIYLKLRKYCNTLRASDQDDQSNVRRSAFNIAKYRRTVCTGLYVQVALVTCYLPFGIVMALASTRGYNSSFNVAARLTITLALLNSSLNPILYCWRLRGVRQAVREIIRRPSQLS</sequence>
<evidence type="ECO:0000256" key="4">
    <source>
        <dbReference type="ARBA" id="ARBA00022989"/>
    </source>
</evidence>
<evidence type="ECO:0000256" key="6">
    <source>
        <dbReference type="SAM" id="Phobius"/>
    </source>
</evidence>
<dbReference type="InterPro" id="IPR000276">
    <property type="entry name" value="GPCR_Rhodpsn"/>
</dbReference>
<gene>
    <name evidence="8" type="ORF">pdam_00014523</name>
</gene>
<keyword evidence="9" id="KW-1185">Reference proteome</keyword>
<feature type="transmembrane region" description="Helical" evidence="6">
    <location>
        <begin position="33"/>
        <end position="53"/>
    </location>
</feature>
<organism evidence="8 9">
    <name type="scientific">Pocillopora damicornis</name>
    <name type="common">Cauliflower coral</name>
    <name type="synonym">Millepora damicornis</name>
    <dbReference type="NCBI Taxonomy" id="46731"/>
    <lineage>
        <taxon>Eukaryota</taxon>
        <taxon>Metazoa</taxon>
        <taxon>Cnidaria</taxon>
        <taxon>Anthozoa</taxon>
        <taxon>Hexacorallia</taxon>
        <taxon>Scleractinia</taxon>
        <taxon>Astrocoeniina</taxon>
        <taxon>Pocilloporidae</taxon>
        <taxon>Pocillopora</taxon>
    </lineage>
</organism>
<dbReference type="Gene3D" id="1.20.1070.10">
    <property type="entry name" value="Rhodopsin 7-helix transmembrane proteins"/>
    <property type="match status" value="1"/>
</dbReference>
<dbReference type="InterPro" id="IPR017452">
    <property type="entry name" value="GPCR_Rhodpsn_7TM"/>
</dbReference>
<evidence type="ECO:0000256" key="2">
    <source>
        <dbReference type="ARBA" id="ARBA00022475"/>
    </source>
</evidence>
<dbReference type="EMBL" id="RCHS01000124">
    <property type="protein sequence ID" value="RMX60697.1"/>
    <property type="molecule type" value="Genomic_DNA"/>
</dbReference>
<name>A0A3M6V497_POCDA</name>
<keyword evidence="4 6" id="KW-1133">Transmembrane helix</keyword>
<feature type="transmembrane region" description="Helical" evidence="6">
    <location>
        <begin position="65"/>
        <end position="93"/>
    </location>
</feature>
<dbReference type="SUPFAM" id="SSF81321">
    <property type="entry name" value="Family A G protein-coupled receptor-like"/>
    <property type="match status" value="1"/>
</dbReference>
<evidence type="ECO:0000259" key="7">
    <source>
        <dbReference type="PROSITE" id="PS50262"/>
    </source>
</evidence>
<dbReference type="OrthoDB" id="10317676at2759"/>
<feature type="transmembrane region" description="Helical" evidence="6">
    <location>
        <begin position="236"/>
        <end position="256"/>
    </location>
</feature>
<accession>A0A3M6V497</accession>
<evidence type="ECO:0000256" key="3">
    <source>
        <dbReference type="ARBA" id="ARBA00022692"/>
    </source>
</evidence>
<dbReference type="PRINTS" id="PR00237">
    <property type="entry name" value="GPCRRHODOPSN"/>
</dbReference>
<comment type="caution">
    <text evidence="8">The sequence shown here is derived from an EMBL/GenBank/DDBJ whole genome shotgun (WGS) entry which is preliminary data.</text>
</comment>
<evidence type="ECO:0000256" key="1">
    <source>
        <dbReference type="ARBA" id="ARBA00004651"/>
    </source>
</evidence>
<feature type="domain" description="G-protein coupled receptors family 1 profile" evidence="7">
    <location>
        <begin position="45"/>
        <end position="287"/>
    </location>
</feature>
<evidence type="ECO:0000313" key="8">
    <source>
        <dbReference type="EMBL" id="RMX60697.1"/>
    </source>
</evidence>
<comment type="subcellular location">
    <subcellularLocation>
        <location evidence="1">Cell membrane</location>
        <topology evidence="1">Multi-pass membrane protein</topology>
    </subcellularLocation>
</comment>
<dbReference type="Proteomes" id="UP000275408">
    <property type="component" value="Unassembled WGS sequence"/>
</dbReference>
<dbReference type="PROSITE" id="PS50262">
    <property type="entry name" value="G_PROTEIN_RECEP_F1_2"/>
    <property type="match status" value="1"/>
</dbReference>
<keyword evidence="3 6" id="KW-0812">Transmembrane</keyword>
<keyword evidence="2" id="KW-1003">Cell membrane</keyword>
<proteinExistence type="predicted"/>
<dbReference type="CDD" id="cd00637">
    <property type="entry name" value="7tm_classA_rhodopsin-like"/>
    <property type="match status" value="1"/>
</dbReference>
<dbReference type="PANTHER" id="PTHR22750">
    <property type="entry name" value="G-PROTEIN COUPLED RECEPTOR"/>
    <property type="match status" value="1"/>
</dbReference>
<dbReference type="Pfam" id="PF00001">
    <property type="entry name" value="7tm_1"/>
    <property type="match status" value="2"/>
</dbReference>
<dbReference type="GO" id="GO:0005886">
    <property type="term" value="C:plasma membrane"/>
    <property type="evidence" value="ECO:0007669"/>
    <property type="project" value="UniProtKB-SubCell"/>
</dbReference>
<keyword evidence="5 6" id="KW-0472">Membrane</keyword>
<dbReference type="GO" id="GO:0004930">
    <property type="term" value="F:G protein-coupled receptor activity"/>
    <property type="evidence" value="ECO:0007669"/>
    <property type="project" value="InterPro"/>
</dbReference>
<feature type="transmembrane region" description="Helical" evidence="6">
    <location>
        <begin position="268"/>
        <end position="289"/>
    </location>
</feature>
<reference evidence="8 9" key="1">
    <citation type="journal article" date="2018" name="Sci. Rep.">
        <title>Comparative analysis of the Pocillopora damicornis genome highlights role of immune system in coral evolution.</title>
        <authorList>
            <person name="Cunning R."/>
            <person name="Bay R.A."/>
            <person name="Gillette P."/>
            <person name="Baker A.C."/>
            <person name="Traylor-Knowles N."/>
        </authorList>
    </citation>
    <scope>NUCLEOTIDE SEQUENCE [LARGE SCALE GENOMIC DNA]</scope>
    <source>
        <strain evidence="8">RSMAS</strain>
        <tissue evidence="8">Whole animal</tissue>
    </source>
</reference>
<feature type="transmembrane region" description="Helical" evidence="6">
    <location>
        <begin position="151"/>
        <end position="169"/>
    </location>
</feature>